<dbReference type="OrthoDB" id="687730at2759"/>
<feature type="compositionally biased region" description="Polar residues" evidence="1">
    <location>
        <begin position="64"/>
        <end position="75"/>
    </location>
</feature>
<organism evidence="4 5">
    <name type="scientific">Imshaugia aleurites</name>
    <dbReference type="NCBI Taxonomy" id="172621"/>
    <lineage>
        <taxon>Eukaryota</taxon>
        <taxon>Fungi</taxon>
        <taxon>Dikarya</taxon>
        <taxon>Ascomycota</taxon>
        <taxon>Pezizomycotina</taxon>
        <taxon>Lecanoromycetes</taxon>
        <taxon>OSLEUM clade</taxon>
        <taxon>Lecanoromycetidae</taxon>
        <taxon>Lecanorales</taxon>
        <taxon>Lecanorineae</taxon>
        <taxon>Parmeliaceae</taxon>
        <taxon>Imshaugia</taxon>
    </lineage>
</organism>
<feature type="compositionally biased region" description="Low complexity" evidence="1">
    <location>
        <begin position="44"/>
        <end position="60"/>
    </location>
</feature>
<feature type="compositionally biased region" description="Polar residues" evidence="1">
    <location>
        <begin position="1"/>
        <end position="18"/>
    </location>
</feature>
<evidence type="ECO:0000259" key="3">
    <source>
        <dbReference type="PROSITE" id="PS50006"/>
    </source>
</evidence>
<name>A0A8H3G002_9LECA</name>
<feature type="transmembrane region" description="Helical" evidence="2">
    <location>
        <begin position="759"/>
        <end position="779"/>
    </location>
</feature>
<feature type="compositionally biased region" description="Polar residues" evidence="1">
    <location>
        <begin position="706"/>
        <end position="719"/>
    </location>
</feature>
<dbReference type="SUPFAM" id="SSF49879">
    <property type="entry name" value="SMAD/FHA domain"/>
    <property type="match status" value="1"/>
</dbReference>
<keyword evidence="2" id="KW-1133">Transmembrane helix</keyword>
<dbReference type="AlphaFoldDB" id="A0A8H3G002"/>
<feature type="compositionally biased region" description="Polar residues" evidence="1">
    <location>
        <begin position="672"/>
        <end position="687"/>
    </location>
</feature>
<keyword evidence="5" id="KW-1185">Reference proteome</keyword>
<dbReference type="Pfam" id="PF00498">
    <property type="entry name" value="FHA"/>
    <property type="match status" value="1"/>
</dbReference>
<dbReference type="Gene3D" id="2.60.200.20">
    <property type="match status" value="1"/>
</dbReference>
<dbReference type="InterPro" id="IPR051176">
    <property type="entry name" value="Cent_Immune-Sig_Mod"/>
</dbReference>
<feature type="region of interest" description="Disordered" evidence="1">
    <location>
        <begin position="407"/>
        <end position="494"/>
    </location>
</feature>
<feature type="region of interest" description="Disordered" evidence="1">
    <location>
        <begin position="1"/>
        <end position="162"/>
    </location>
</feature>
<feature type="compositionally biased region" description="Pro residues" evidence="1">
    <location>
        <begin position="445"/>
        <end position="457"/>
    </location>
</feature>
<keyword evidence="2" id="KW-0812">Transmembrane</keyword>
<feature type="domain" description="FHA" evidence="3">
    <location>
        <begin position="191"/>
        <end position="249"/>
    </location>
</feature>
<evidence type="ECO:0000313" key="4">
    <source>
        <dbReference type="EMBL" id="CAF9933240.1"/>
    </source>
</evidence>
<gene>
    <name evidence="4" type="ORF">IMSHALPRED_009110</name>
</gene>
<dbReference type="PROSITE" id="PS50006">
    <property type="entry name" value="FHA_DOMAIN"/>
    <property type="match status" value="1"/>
</dbReference>
<reference evidence="4" key="1">
    <citation type="submission" date="2021-03" db="EMBL/GenBank/DDBJ databases">
        <authorList>
            <person name="Tagirdzhanova G."/>
        </authorList>
    </citation>
    <scope>NUCLEOTIDE SEQUENCE</scope>
</reference>
<proteinExistence type="predicted"/>
<comment type="caution">
    <text evidence="4">The sequence shown here is derived from an EMBL/GenBank/DDBJ whole genome shotgun (WGS) entry which is preliminary data.</text>
</comment>
<dbReference type="InterPro" id="IPR000253">
    <property type="entry name" value="FHA_dom"/>
</dbReference>
<protein>
    <recommendedName>
        <fullName evidence="3">FHA domain-containing protein</fullName>
    </recommendedName>
</protein>
<dbReference type="PANTHER" id="PTHR15715">
    <property type="entry name" value="CENTROSOMAL PROTEIN OF 170 KDA"/>
    <property type="match status" value="1"/>
</dbReference>
<dbReference type="InterPro" id="IPR008984">
    <property type="entry name" value="SMAD_FHA_dom_sf"/>
</dbReference>
<keyword evidence="2" id="KW-0472">Membrane</keyword>
<feature type="region of interest" description="Disordered" evidence="1">
    <location>
        <begin position="538"/>
        <end position="562"/>
    </location>
</feature>
<dbReference type="EMBL" id="CAJPDT010000069">
    <property type="protein sequence ID" value="CAF9933240.1"/>
    <property type="molecule type" value="Genomic_DNA"/>
</dbReference>
<accession>A0A8H3G002</accession>
<dbReference type="GO" id="GO:0005737">
    <property type="term" value="C:cytoplasm"/>
    <property type="evidence" value="ECO:0007669"/>
    <property type="project" value="TreeGrafter"/>
</dbReference>
<dbReference type="PANTHER" id="PTHR15715:SF46">
    <property type="entry name" value="TO VACUOLE TARGETING VPS64, PUTATIVE (AFU_ORTHOLOGUE AFUA_2G02420)-RELATED"/>
    <property type="match status" value="1"/>
</dbReference>
<feature type="region of interest" description="Disordered" evidence="1">
    <location>
        <begin position="660"/>
        <end position="719"/>
    </location>
</feature>
<dbReference type="SMART" id="SM00240">
    <property type="entry name" value="FHA"/>
    <property type="match status" value="1"/>
</dbReference>
<feature type="compositionally biased region" description="Polar residues" evidence="1">
    <location>
        <begin position="430"/>
        <end position="439"/>
    </location>
</feature>
<dbReference type="CDD" id="cd22679">
    <property type="entry name" value="FHA_SLMAP"/>
    <property type="match status" value="1"/>
</dbReference>
<evidence type="ECO:0000313" key="5">
    <source>
        <dbReference type="Proteomes" id="UP000664534"/>
    </source>
</evidence>
<feature type="compositionally biased region" description="Polar residues" evidence="1">
    <location>
        <begin position="104"/>
        <end position="150"/>
    </location>
</feature>
<dbReference type="Proteomes" id="UP000664534">
    <property type="component" value="Unassembled WGS sequence"/>
</dbReference>
<evidence type="ECO:0000256" key="1">
    <source>
        <dbReference type="SAM" id="MobiDB-lite"/>
    </source>
</evidence>
<evidence type="ECO:0000256" key="2">
    <source>
        <dbReference type="SAM" id="Phobius"/>
    </source>
</evidence>
<sequence>MTAVASSPSFQPRWSSGNGVDGPMSAEEVARMIMPRKGAQRTNSTSSTTSSAPSSTFASPAPVPQTNGDTPTANGEQGGWGPKKKAASGARGLWPSSKAEPVSGLSTARSQALQTPSSGQSAASTMNTAMHQPSPILPSQNRLQSQAQQNGGRGEQQPANPGAAPAILALLPMTGTFERKQITVPFSPDFLRIGRQTNAKTVPTSVNGYFDSKVLSRQHAEVWADKETGKIWIKDVKSSNGTFVNGVRLSAENRDSEPHELREQDTLELGIDIVSEDQKSIVHHKVSAKVELAGIYPNPPSLLEMDFNANASSAGNAMMGEPMSQQMSQMRGRVGSQGSMGSNGRMTGASNVPGGNTNMLGQQRQMNHWMGPITIEQVVKKLGGELKQAKQQTQDLHRTGDFFNTLLTLQPGEQLPKSPPKHTTEEKRTNGVQNPSQVDAMSPFSQPPAPPPQQPLPEKPDFARFIISESFPQPSLKRTDTERPKSGLNSPTKEIPSGQIVSLLEALKSAKQEIDSQGSRVKHLEVALARERKARELAERRARTLSGSQNDHEPNGATEEEAFEPPLDALELIEKDLPNGHPEDDQESEQISRSISTATLKNEEEMHQGTVDIDTSTSRLQARIDLMVKEMDDLKMLIESYKHRAEDAEEGQRGLAEMVENIRAGRDPKSVRPTSNGDDSTRLSNGDVNGAADSKAPAHSRKVDRSTSSSLLHPQLPNGTASIEDMHQELEKTVSNVLQQQRQWGGTAEGGRMVQSAPYVSMVGVVLIGVGIMTWLNAWQPGGER</sequence>